<evidence type="ECO:0000313" key="1">
    <source>
        <dbReference type="EMBL" id="OOK73546.1"/>
    </source>
</evidence>
<dbReference type="EMBL" id="MVBM01000004">
    <property type="protein sequence ID" value="OOK73546.1"/>
    <property type="molecule type" value="Genomic_DNA"/>
</dbReference>
<dbReference type="Proteomes" id="UP000188532">
    <property type="component" value="Unassembled WGS sequence"/>
</dbReference>
<proteinExistence type="predicted"/>
<comment type="caution">
    <text evidence="1">The sequence shown here is derived from an EMBL/GenBank/DDBJ whole genome shotgun (WGS) entry which is preliminary data.</text>
</comment>
<evidence type="ECO:0000313" key="2">
    <source>
        <dbReference type="EMBL" id="OOK77887.1"/>
    </source>
</evidence>
<dbReference type="AlphaFoldDB" id="A0A1V3X3Z6"/>
<gene>
    <name evidence="2" type="ORF">BZL29_4006</name>
    <name evidence="1" type="ORF">BZL30_4725</name>
</gene>
<evidence type="ECO:0000313" key="3">
    <source>
        <dbReference type="Proteomes" id="UP000188532"/>
    </source>
</evidence>
<evidence type="ECO:0000313" key="4">
    <source>
        <dbReference type="Proteomes" id="UP000189229"/>
    </source>
</evidence>
<sequence>MMVARRIRRRIRRRAVNSVAVGFAKLVEPRRVPLLSPRASGSRRRYP</sequence>
<organism evidence="1 4">
    <name type="scientific">Mycobacterium kansasii</name>
    <dbReference type="NCBI Taxonomy" id="1768"/>
    <lineage>
        <taxon>Bacteria</taxon>
        <taxon>Bacillati</taxon>
        <taxon>Actinomycetota</taxon>
        <taxon>Actinomycetes</taxon>
        <taxon>Mycobacteriales</taxon>
        <taxon>Mycobacteriaceae</taxon>
        <taxon>Mycobacterium</taxon>
    </lineage>
</organism>
<dbReference type="EMBL" id="MVBN01000003">
    <property type="protein sequence ID" value="OOK77887.1"/>
    <property type="molecule type" value="Genomic_DNA"/>
</dbReference>
<protein>
    <submittedName>
        <fullName evidence="1">Uncharacterized protein</fullName>
    </submittedName>
</protein>
<name>A0A1V3X3Z6_MYCKA</name>
<dbReference type="Proteomes" id="UP000189229">
    <property type="component" value="Unassembled WGS sequence"/>
</dbReference>
<reference evidence="3 4" key="1">
    <citation type="submission" date="2017-02" db="EMBL/GenBank/DDBJ databases">
        <title>Complete genome sequences of Mycobacterium kansasii strains isolated from rhesus macaques.</title>
        <authorList>
            <person name="Panda A."/>
            <person name="Nagaraj S."/>
            <person name="Zhao X."/>
            <person name="Tettelin H."/>
            <person name="Detolla L.J."/>
        </authorList>
    </citation>
    <scope>NUCLEOTIDE SEQUENCE [LARGE SCALE GENOMIC DNA]</scope>
    <source>
        <strain evidence="2 3">11-3469</strain>
        <strain evidence="1 4">11-3813</strain>
    </source>
</reference>
<accession>A0A1V3X3Z6</accession>